<dbReference type="STRING" id="1121439.dsat_2514"/>
<feature type="signal peptide" evidence="1">
    <location>
        <begin position="1"/>
        <end position="25"/>
    </location>
</feature>
<dbReference type="EMBL" id="ATHI01000005">
    <property type="protein sequence ID" value="EPR35151.1"/>
    <property type="molecule type" value="Genomic_DNA"/>
</dbReference>
<sequence>MRLLKVFAPTVLAALLLWTSAPAMAGGFCPSYGMGCYKTPKADPSFFLLEIASKPGDYMGSIRLVGGQCGLFWCGPCDEAKRGIDYDVLCNERFVECEGRCEAR</sequence>
<dbReference type="RefSeq" id="WP_020886400.1">
    <property type="nucleotide sequence ID" value="NZ_ATHI01000005.1"/>
</dbReference>
<dbReference type="OrthoDB" id="9881705at2"/>
<keyword evidence="1" id="KW-0732">Signal</keyword>
<reference evidence="2 3" key="1">
    <citation type="journal article" date="2013" name="Genome Announc.">
        <title>Draft genome sequences for three mercury-methylating, sulfate-reducing bacteria.</title>
        <authorList>
            <person name="Brown S.D."/>
            <person name="Hurt R.A.Jr."/>
            <person name="Gilmour C.C."/>
            <person name="Elias D.A."/>
        </authorList>
    </citation>
    <scope>NUCLEOTIDE SEQUENCE [LARGE SCALE GENOMIC DNA]</scope>
    <source>
        <strain evidence="2 3">DSM 16529</strain>
    </source>
</reference>
<organism evidence="2 3">
    <name type="scientific">Alkalidesulfovibrio alkalitolerans DSM 16529</name>
    <dbReference type="NCBI Taxonomy" id="1121439"/>
    <lineage>
        <taxon>Bacteria</taxon>
        <taxon>Pseudomonadati</taxon>
        <taxon>Thermodesulfobacteriota</taxon>
        <taxon>Desulfovibrionia</taxon>
        <taxon>Desulfovibrionales</taxon>
        <taxon>Desulfovibrionaceae</taxon>
        <taxon>Alkalidesulfovibrio</taxon>
    </lineage>
</organism>
<keyword evidence="3" id="KW-1185">Reference proteome</keyword>
<evidence type="ECO:0000313" key="3">
    <source>
        <dbReference type="Proteomes" id="UP000014975"/>
    </source>
</evidence>
<accession>S7TEN6</accession>
<dbReference type="PATRIC" id="fig|1121439.3.peg.913"/>
<evidence type="ECO:0000256" key="1">
    <source>
        <dbReference type="SAM" id="SignalP"/>
    </source>
</evidence>
<protein>
    <submittedName>
        <fullName evidence="2">Uncharacterized protein</fullName>
    </submittedName>
</protein>
<comment type="caution">
    <text evidence="2">The sequence shown here is derived from an EMBL/GenBank/DDBJ whole genome shotgun (WGS) entry which is preliminary data.</text>
</comment>
<evidence type="ECO:0000313" key="2">
    <source>
        <dbReference type="EMBL" id="EPR35151.1"/>
    </source>
</evidence>
<dbReference type="Proteomes" id="UP000014975">
    <property type="component" value="Unassembled WGS sequence"/>
</dbReference>
<dbReference type="eggNOG" id="ENOG5031KG6">
    <property type="taxonomic scope" value="Bacteria"/>
</dbReference>
<gene>
    <name evidence="2" type="ORF">dsat_2514</name>
</gene>
<name>S7TEN6_9BACT</name>
<proteinExistence type="predicted"/>
<dbReference type="AlphaFoldDB" id="S7TEN6"/>
<feature type="chain" id="PRO_5004544895" evidence="1">
    <location>
        <begin position="26"/>
        <end position="104"/>
    </location>
</feature>